<evidence type="ECO:0008006" key="4">
    <source>
        <dbReference type="Google" id="ProtNLM"/>
    </source>
</evidence>
<dbReference type="RefSeq" id="WP_400194891.1">
    <property type="nucleotide sequence ID" value="NZ_CAYAYE010000014.1"/>
</dbReference>
<keyword evidence="1" id="KW-0472">Membrane</keyword>
<comment type="caution">
    <text evidence="2">The sequence shown here is derived from an EMBL/GenBank/DDBJ whole genome shotgun (WGS) entry which is preliminary data.</text>
</comment>
<protein>
    <recommendedName>
        <fullName evidence="4">DUF2776 domain-containing protein</fullName>
    </recommendedName>
</protein>
<evidence type="ECO:0000313" key="3">
    <source>
        <dbReference type="Proteomes" id="UP000752814"/>
    </source>
</evidence>
<dbReference type="AlphaFoldDB" id="A0A8J8PD33"/>
<feature type="transmembrane region" description="Helical" evidence="1">
    <location>
        <begin position="319"/>
        <end position="340"/>
    </location>
</feature>
<dbReference type="InterPro" id="IPR021240">
    <property type="entry name" value="DUF2776"/>
</dbReference>
<feature type="transmembrane region" description="Helical" evidence="1">
    <location>
        <begin position="290"/>
        <end position="307"/>
    </location>
</feature>
<reference evidence="2" key="1">
    <citation type="submission" date="2016-03" db="EMBL/GenBank/DDBJ databases">
        <authorList>
            <person name="Borrel G."/>
            <person name="Mccann A."/>
            <person name="O'Toole P.W."/>
        </authorList>
    </citation>
    <scope>NUCLEOTIDE SEQUENCE</scope>
    <source>
        <strain evidence="2">183</strain>
    </source>
</reference>
<feature type="transmembrane region" description="Helical" evidence="1">
    <location>
        <begin position="33"/>
        <end position="54"/>
    </location>
</feature>
<keyword evidence="1" id="KW-0812">Transmembrane</keyword>
<evidence type="ECO:0000313" key="2">
    <source>
        <dbReference type="EMBL" id="TQS82963.1"/>
    </source>
</evidence>
<proteinExistence type="predicted"/>
<dbReference type="Pfam" id="PF10951">
    <property type="entry name" value="DUF2776"/>
    <property type="match status" value="1"/>
</dbReference>
<name>A0A8J8PD33_9ARCH</name>
<feature type="transmembrane region" description="Helical" evidence="1">
    <location>
        <begin position="7"/>
        <end position="27"/>
    </location>
</feature>
<sequence length="346" mass="37266">MNYKMSILFRIIPLAMGVICLAFGMYVRTMSIGSGYIIAGNVLIALTAICIALFSTAATIIRQLINKFSRADRIVLPILGYAAGVITCLCGIYLFMFGKTTDDVVSGNVVFGVGLIACCVATVAISSAKFTMIPQNSENLTYKDVPSNRYSNSRYYAYFSVPIVATAIALIYASVLIGRNTPPDFVAGHVMVGLGLVCASLIALVGTVLRQIQNKFGKKERWIWSVFVGIMGSICIIWGIAIMIPYSAAAVAPGFVLIGLGMICYSISSKVILLASVWRRNEPLANRIPLIPVVTALTCLFLSAFLFETSYLNSNFFVPSHIMVGLGAVCFTLFAIVSILESGTSK</sequence>
<evidence type="ECO:0000256" key="1">
    <source>
        <dbReference type="SAM" id="Phobius"/>
    </source>
</evidence>
<feature type="transmembrane region" description="Helical" evidence="1">
    <location>
        <begin position="109"/>
        <end position="134"/>
    </location>
</feature>
<feature type="transmembrane region" description="Helical" evidence="1">
    <location>
        <begin position="74"/>
        <end position="97"/>
    </location>
</feature>
<dbReference type="Proteomes" id="UP000752814">
    <property type="component" value="Unassembled WGS sequence"/>
</dbReference>
<keyword evidence="1" id="KW-1133">Transmembrane helix</keyword>
<accession>A0A8J8PD33</accession>
<feature type="transmembrane region" description="Helical" evidence="1">
    <location>
        <begin position="250"/>
        <end position="278"/>
    </location>
</feature>
<organism evidence="2 3">
    <name type="scientific">Candidatus Methanomassiliicoccus intestinalis</name>
    <dbReference type="NCBI Taxonomy" id="1406512"/>
    <lineage>
        <taxon>Archaea</taxon>
        <taxon>Methanobacteriati</taxon>
        <taxon>Thermoplasmatota</taxon>
        <taxon>Thermoplasmata</taxon>
        <taxon>Methanomassiliicoccales</taxon>
        <taxon>Methanomassiliicoccaceae</taxon>
        <taxon>Methanomassiliicoccus</taxon>
    </lineage>
</organism>
<feature type="transmembrane region" description="Helical" evidence="1">
    <location>
        <begin position="155"/>
        <end position="177"/>
    </location>
</feature>
<feature type="transmembrane region" description="Helical" evidence="1">
    <location>
        <begin position="189"/>
        <end position="210"/>
    </location>
</feature>
<dbReference type="EMBL" id="LVVT01000014">
    <property type="protein sequence ID" value="TQS82963.1"/>
    <property type="molecule type" value="Genomic_DNA"/>
</dbReference>
<feature type="transmembrane region" description="Helical" evidence="1">
    <location>
        <begin position="222"/>
        <end position="244"/>
    </location>
</feature>
<gene>
    <name evidence="2" type="ORF">A3207_03215</name>
</gene>